<dbReference type="InterPro" id="IPR003594">
    <property type="entry name" value="HATPase_dom"/>
</dbReference>
<feature type="domain" description="Histidine kinase" evidence="10">
    <location>
        <begin position="33"/>
        <end position="236"/>
    </location>
</feature>
<evidence type="ECO:0000256" key="3">
    <source>
        <dbReference type="ARBA" id="ARBA00022553"/>
    </source>
</evidence>
<evidence type="ECO:0000256" key="5">
    <source>
        <dbReference type="ARBA" id="ARBA00022741"/>
    </source>
</evidence>
<keyword evidence="9" id="KW-0902">Two-component regulatory system</keyword>
<dbReference type="InterPro" id="IPR036890">
    <property type="entry name" value="HATPase_C_sf"/>
</dbReference>
<evidence type="ECO:0000256" key="7">
    <source>
        <dbReference type="ARBA" id="ARBA00022840"/>
    </source>
</evidence>
<dbReference type="GO" id="GO:0005524">
    <property type="term" value="F:ATP binding"/>
    <property type="evidence" value="ECO:0007669"/>
    <property type="project" value="UniProtKB-KW"/>
</dbReference>
<accession>A0A917XYF6</accession>
<dbReference type="InterPro" id="IPR036097">
    <property type="entry name" value="HisK_dim/P_sf"/>
</dbReference>
<dbReference type="Gene3D" id="3.30.565.10">
    <property type="entry name" value="Histidine kinase-like ATPase, C-terminal domain"/>
    <property type="match status" value="1"/>
</dbReference>
<dbReference type="FunFam" id="1.10.287.130:FF:000040">
    <property type="entry name" value="PAS domain-containing sensor histidine kinase"/>
    <property type="match status" value="1"/>
</dbReference>
<evidence type="ECO:0000256" key="1">
    <source>
        <dbReference type="ARBA" id="ARBA00000085"/>
    </source>
</evidence>
<dbReference type="AlphaFoldDB" id="A0A917XYF6"/>
<dbReference type="PANTHER" id="PTHR43065">
    <property type="entry name" value="SENSOR HISTIDINE KINASE"/>
    <property type="match status" value="1"/>
</dbReference>
<evidence type="ECO:0000256" key="4">
    <source>
        <dbReference type="ARBA" id="ARBA00022679"/>
    </source>
</evidence>
<sequence>MAGLLKDLRAYKEAKEMIVQAERMSVVGQLAASIAHEIRNPLTSIKGFLQLLKAGVNHKDEYYRIMEDEIEKIESITSELLFMSKPSSNKKKNEHLHHLINDVVVLLQSQAKFKNVTIKYDEAISGVIYCDPSQIKQVLINLVKNGIEAMDEPGDISIYVDTTDEHIIINVEDEGIGIPQESMDQLGVAFFTTKENGTGLGLNITREIMEQHNGSLKFFKNKTKGSTFQLIFPKVNH</sequence>
<organism evidence="11 12">
    <name type="scientific">Oceanobacillus indicireducens</name>
    <dbReference type="NCBI Taxonomy" id="1004261"/>
    <lineage>
        <taxon>Bacteria</taxon>
        <taxon>Bacillati</taxon>
        <taxon>Bacillota</taxon>
        <taxon>Bacilli</taxon>
        <taxon>Bacillales</taxon>
        <taxon>Bacillaceae</taxon>
        <taxon>Oceanobacillus</taxon>
    </lineage>
</organism>
<keyword evidence="6" id="KW-0418">Kinase</keyword>
<dbReference type="PANTHER" id="PTHR43065:SF10">
    <property type="entry name" value="PEROXIDE STRESS-ACTIVATED HISTIDINE KINASE MAK3"/>
    <property type="match status" value="1"/>
</dbReference>
<dbReference type="SMART" id="SM00388">
    <property type="entry name" value="HisKA"/>
    <property type="match status" value="1"/>
</dbReference>
<dbReference type="GO" id="GO:0000155">
    <property type="term" value="F:phosphorelay sensor kinase activity"/>
    <property type="evidence" value="ECO:0007669"/>
    <property type="project" value="InterPro"/>
</dbReference>
<comment type="caution">
    <text evidence="11">The sequence shown here is derived from an EMBL/GenBank/DDBJ whole genome shotgun (WGS) entry which is preliminary data.</text>
</comment>
<gene>
    <name evidence="11" type="ORF">GCM10007971_22940</name>
</gene>
<dbReference type="EC" id="2.7.13.3" evidence="2"/>
<dbReference type="SMART" id="SM00387">
    <property type="entry name" value="HATPase_c"/>
    <property type="match status" value="1"/>
</dbReference>
<dbReference type="Gene3D" id="1.10.287.130">
    <property type="match status" value="1"/>
</dbReference>
<comment type="catalytic activity">
    <reaction evidence="1">
        <text>ATP + protein L-histidine = ADP + protein N-phospho-L-histidine.</text>
        <dbReference type="EC" id="2.7.13.3"/>
    </reaction>
</comment>
<evidence type="ECO:0000313" key="12">
    <source>
        <dbReference type="Proteomes" id="UP000624041"/>
    </source>
</evidence>
<dbReference type="CDD" id="cd00082">
    <property type="entry name" value="HisKA"/>
    <property type="match status" value="1"/>
</dbReference>
<evidence type="ECO:0000259" key="10">
    <source>
        <dbReference type="PROSITE" id="PS50109"/>
    </source>
</evidence>
<evidence type="ECO:0000256" key="6">
    <source>
        <dbReference type="ARBA" id="ARBA00022777"/>
    </source>
</evidence>
<dbReference type="InterPro" id="IPR004358">
    <property type="entry name" value="Sig_transdc_His_kin-like_C"/>
</dbReference>
<evidence type="ECO:0000313" key="11">
    <source>
        <dbReference type="EMBL" id="GGN59612.1"/>
    </source>
</evidence>
<proteinExistence type="predicted"/>
<dbReference type="SUPFAM" id="SSF47384">
    <property type="entry name" value="Homodimeric domain of signal transducing histidine kinase"/>
    <property type="match status" value="1"/>
</dbReference>
<dbReference type="GO" id="GO:0030435">
    <property type="term" value="P:sporulation resulting in formation of a cellular spore"/>
    <property type="evidence" value="ECO:0007669"/>
    <property type="project" value="UniProtKB-KW"/>
</dbReference>
<dbReference type="Pfam" id="PF00512">
    <property type="entry name" value="HisKA"/>
    <property type="match status" value="1"/>
</dbReference>
<dbReference type="PROSITE" id="PS50109">
    <property type="entry name" value="HIS_KIN"/>
    <property type="match status" value="1"/>
</dbReference>
<keyword evidence="12" id="KW-1185">Reference proteome</keyword>
<keyword evidence="7" id="KW-0067">ATP-binding</keyword>
<dbReference type="SUPFAM" id="SSF55874">
    <property type="entry name" value="ATPase domain of HSP90 chaperone/DNA topoisomerase II/histidine kinase"/>
    <property type="match status" value="1"/>
</dbReference>
<evidence type="ECO:0000256" key="8">
    <source>
        <dbReference type="ARBA" id="ARBA00022969"/>
    </source>
</evidence>
<dbReference type="EMBL" id="BMOS01000014">
    <property type="protein sequence ID" value="GGN59612.1"/>
    <property type="molecule type" value="Genomic_DNA"/>
</dbReference>
<dbReference type="InterPro" id="IPR005467">
    <property type="entry name" value="His_kinase_dom"/>
</dbReference>
<reference evidence="11" key="1">
    <citation type="journal article" date="2014" name="Int. J. Syst. Evol. Microbiol.">
        <title>Complete genome sequence of Corynebacterium casei LMG S-19264T (=DSM 44701T), isolated from a smear-ripened cheese.</title>
        <authorList>
            <consortium name="US DOE Joint Genome Institute (JGI-PGF)"/>
            <person name="Walter F."/>
            <person name="Albersmeier A."/>
            <person name="Kalinowski J."/>
            <person name="Ruckert C."/>
        </authorList>
    </citation>
    <scope>NUCLEOTIDE SEQUENCE</scope>
    <source>
        <strain evidence="11">JCM 17251</strain>
    </source>
</reference>
<evidence type="ECO:0000256" key="9">
    <source>
        <dbReference type="ARBA" id="ARBA00023012"/>
    </source>
</evidence>
<keyword evidence="3" id="KW-0597">Phosphoprotein</keyword>
<evidence type="ECO:0000256" key="2">
    <source>
        <dbReference type="ARBA" id="ARBA00012438"/>
    </source>
</evidence>
<dbReference type="Proteomes" id="UP000624041">
    <property type="component" value="Unassembled WGS sequence"/>
</dbReference>
<reference evidence="11" key="2">
    <citation type="submission" date="2020-09" db="EMBL/GenBank/DDBJ databases">
        <authorList>
            <person name="Sun Q."/>
            <person name="Ohkuma M."/>
        </authorList>
    </citation>
    <scope>NUCLEOTIDE SEQUENCE</scope>
    <source>
        <strain evidence="11">JCM 17251</strain>
    </source>
</reference>
<name>A0A917XYF6_9BACI</name>
<keyword evidence="4" id="KW-0808">Transferase</keyword>
<dbReference type="Pfam" id="PF02518">
    <property type="entry name" value="HATPase_c"/>
    <property type="match status" value="1"/>
</dbReference>
<dbReference type="InterPro" id="IPR003661">
    <property type="entry name" value="HisK_dim/P_dom"/>
</dbReference>
<keyword evidence="8" id="KW-0749">Sporulation</keyword>
<protein>
    <recommendedName>
        <fullName evidence="2">histidine kinase</fullName>
        <ecNumber evidence="2">2.7.13.3</ecNumber>
    </recommendedName>
</protein>
<dbReference type="PRINTS" id="PR00344">
    <property type="entry name" value="BCTRLSENSOR"/>
</dbReference>
<keyword evidence="5" id="KW-0547">Nucleotide-binding</keyword>